<sequence length="185" mass="20656">MTGTALRIVIGTAGSGKSTVARRLAREYAAAYLDKDAMSARFVEAALQAAGYGPGDRESNAFYVERILPLEYDSLLDMAGANLRIGQPVVVDAPFSPYLSDPDFITTAAERFDWPPVDIEVIRVRVSPETLQQRLRERGLERDRWKLAHWEEYWVKHGGQPCAWAGVRLREFSNDADEAALSLRA</sequence>
<organism evidence="1 2">
    <name type="scientific">Streptomyces flaveolus</name>
    <dbReference type="NCBI Taxonomy" id="67297"/>
    <lineage>
        <taxon>Bacteria</taxon>
        <taxon>Bacillati</taxon>
        <taxon>Actinomycetota</taxon>
        <taxon>Actinomycetes</taxon>
        <taxon>Kitasatosporales</taxon>
        <taxon>Streptomycetaceae</taxon>
        <taxon>Streptomyces</taxon>
    </lineage>
</organism>
<protein>
    <submittedName>
        <fullName evidence="1">AAA family ATPase</fullName>
    </submittedName>
</protein>
<keyword evidence="2" id="KW-1185">Reference proteome</keyword>
<dbReference type="Gene3D" id="3.40.50.300">
    <property type="entry name" value="P-loop containing nucleotide triphosphate hydrolases"/>
    <property type="match status" value="1"/>
</dbReference>
<dbReference type="Proteomes" id="UP001490330">
    <property type="component" value="Unassembled WGS sequence"/>
</dbReference>
<proteinExistence type="predicted"/>
<comment type="caution">
    <text evidence="1">The sequence shown here is derived from an EMBL/GenBank/DDBJ whole genome shotgun (WGS) entry which is preliminary data.</text>
</comment>
<dbReference type="Pfam" id="PF13671">
    <property type="entry name" value="AAA_33"/>
    <property type="match status" value="1"/>
</dbReference>
<gene>
    <name evidence="1" type="ORF">ABT322_38045</name>
</gene>
<accession>A0ABV1VSF5</accession>
<reference evidence="1 2" key="1">
    <citation type="submission" date="2024-06" db="EMBL/GenBank/DDBJ databases">
        <title>The Natural Products Discovery Center: Release of the First 8490 Sequenced Strains for Exploring Actinobacteria Biosynthetic Diversity.</title>
        <authorList>
            <person name="Kalkreuter E."/>
            <person name="Kautsar S.A."/>
            <person name="Yang D."/>
            <person name="Bader C.D."/>
            <person name="Teijaro C.N."/>
            <person name="Fluegel L."/>
            <person name="Davis C.M."/>
            <person name="Simpson J.R."/>
            <person name="Lauterbach L."/>
            <person name="Steele A.D."/>
            <person name="Gui C."/>
            <person name="Meng S."/>
            <person name="Li G."/>
            <person name="Viehrig K."/>
            <person name="Ye F."/>
            <person name="Su P."/>
            <person name="Kiefer A.F."/>
            <person name="Nichols A."/>
            <person name="Cepeda A.J."/>
            <person name="Yan W."/>
            <person name="Fan B."/>
            <person name="Jiang Y."/>
            <person name="Adhikari A."/>
            <person name="Zheng C.-J."/>
            <person name="Schuster L."/>
            <person name="Cowan T.M."/>
            <person name="Smanski M.J."/>
            <person name="Chevrette M.G."/>
            <person name="De Carvalho L.P.S."/>
            <person name="Shen B."/>
        </authorList>
    </citation>
    <scope>NUCLEOTIDE SEQUENCE [LARGE SCALE GENOMIC DNA]</scope>
    <source>
        <strain evidence="1 2">NPDC000632</strain>
    </source>
</reference>
<dbReference type="SUPFAM" id="SSF52540">
    <property type="entry name" value="P-loop containing nucleoside triphosphate hydrolases"/>
    <property type="match status" value="1"/>
</dbReference>
<dbReference type="EMBL" id="JBEPCV010000066">
    <property type="protein sequence ID" value="MER6909427.1"/>
    <property type="molecule type" value="Genomic_DNA"/>
</dbReference>
<dbReference type="RefSeq" id="WP_350725146.1">
    <property type="nucleotide sequence ID" value="NZ_JBEPCO010000065.1"/>
</dbReference>
<evidence type="ECO:0000313" key="2">
    <source>
        <dbReference type="Proteomes" id="UP001490330"/>
    </source>
</evidence>
<evidence type="ECO:0000313" key="1">
    <source>
        <dbReference type="EMBL" id="MER6909427.1"/>
    </source>
</evidence>
<dbReference type="InterPro" id="IPR027417">
    <property type="entry name" value="P-loop_NTPase"/>
</dbReference>
<name>A0ABV1VSF5_9ACTN</name>